<dbReference type="Proteomes" id="UP000316443">
    <property type="component" value="Unassembled WGS sequence"/>
</dbReference>
<gene>
    <name evidence="3" type="ORF">EWV85_20395</name>
</gene>
<organism evidence="3 4">
    <name type="scientific">Microcystis aeruginosa Ma_QC_C_20070703_M131</name>
    <dbReference type="NCBI Taxonomy" id="2486263"/>
    <lineage>
        <taxon>Bacteria</taxon>
        <taxon>Bacillati</taxon>
        <taxon>Cyanobacteriota</taxon>
        <taxon>Cyanophyceae</taxon>
        <taxon>Oscillatoriophycideae</taxon>
        <taxon>Chroococcales</taxon>
        <taxon>Microcystaceae</taxon>
        <taxon>Microcystis</taxon>
    </lineage>
</organism>
<dbReference type="SUPFAM" id="SSF52129">
    <property type="entry name" value="Caspase-like"/>
    <property type="match status" value="1"/>
</dbReference>
<evidence type="ECO:0000313" key="4">
    <source>
        <dbReference type="Proteomes" id="UP000316443"/>
    </source>
</evidence>
<evidence type="ECO:0000256" key="1">
    <source>
        <dbReference type="SAM" id="Coils"/>
    </source>
</evidence>
<feature type="domain" description="Peptidase C14 caspase" evidence="2">
    <location>
        <begin position="58"/>
        <end position="225"/>
    </location>
</feature>
<comment type="caution">
    <text evidence="3">The sequence shown here is derived from an EMBL/GenBank/DDBJ whole genome shotgun (WGS) entry which is preliminary data.</text>
</comment>
<feature type="coiled-coil region" evidence="1">
    <location>
        <begin position="324"/>
        <end position="372"/>
    </location>
</feature>
<dbReference type="EMBL" id="SFCA01000219">
    <property type="protein sequence ID" value="TRT44391.1"/>
    <property type="molecule type" value="Genomic_DNA"/>
</dbReference>
<dbReference type="GO" id="GO:0006508">
    <property type="term" value="P:proteolysis"/>
    <property type="evidence" value="ECO:0007669"/>
    <property type="project" value="InterPro"/>
</dbReference>
<feature type="coiled-coil region" evidence="1">
    <location>
        <begin position="409"/>
        <end position="461"/>
    </location>
</feature>
<keyword evidence="1" id="KW-0175">Coiled coil</keyword>
<sequence length="601" mass="68165">MNETTGKRIAFVVNARTGDELQAGNRDSSRLWTLLTAPNLGRCEPIYPPLHNCENEFSFLKELKEILKKLNSSDQLLFYFSGHGIVKNQQYCIKLGLDEDSYYPFKNLINQLRASGIERAIIIIDACHSGKILSEIGTKKNEFNPLENLELELPKGIAIIASCQESQKSYELADSSSSVFTHLLCQAIEGGLDGQATPNSLISISDVIGYIQKQLETNKIYKSYPQKPIFTINGANQDIWIAKNKSGSQEIDNNIVHNSKIISSAFQNLLVEQLQSIKKEIITDVKSTSLDETTQNTLKELSNKVSNIQAIVGSLSIDKEGGSISQHKEKVEQLEIKIKEYEDQKERHLTRIRELNDERNRLWQNLAEQRQQIEQFSSGEVEQLRQQNQGLYSSYQNLDKLLYNVNIEKVQLKQQATTLNSEVSRLQQDKEDLELKVKRNVQDIGELKKEIERLIKLLNKEPIETVDIPLQWRSIINSYNQSPDDIFKVNGVKLQGEVVEDEKKGAERRDDATKPVFLPVFLKSESSPNGFYYIISVAEKCLLFPKQHAIAASQKFTVSALFDGYKSGNTSKFTLISPAQVTQVTSSGMWQLKHKGKLEYN</sequence>
<dbReference type="Pfam" id="PF00656">
    <property type="entry name" value="Peptidase_C14"/>
    <property type="match status" value="1"/>
</dbReference>
<dbReference type="AlphaFoldDB" id="A0A551X6P8"/>
<dbReference type="Gene3D" id="3.40.50.1460">
    <property type="match status" value="1"/>
</dbReference>
<dbReference type="InterPro" id="IPR029030">
    <property type="entry name" value="Caspase-like_dom_sf"/>
</dbReference>
<evidence type="ECO:0000313" key="3">
    <source>
        <dbReference type="EMBL" id="TRT44391.1"/>
    </source>
</evidence>
<dbReference type="InterPro" id="IPR011600">
    <property type="entry name" value="Pept_C14_caspase"/>
</dbReference>
<evidence type="ECO:0000259" key="2">
    <source>
        <dbReference type="Pfam" id="PF00656"/>
    </source>
</evidence>
<proteinExistence type="predicted"/>
<dbReference type="GO" id="GO:0004197">
    <property type="term" value="F:cysteine-type endopeptidase activity"/>
    <property type="evidence" value="ECO:0007669"/>
    <property type="project" value="InterPro"/>
</dbReference>
<accession>A0A551X6P8</accession>
<reference evidence="3 4" key="1">
    <citation type="submission" date="2019-01" db="EMBL/GenBank/DDBJ databases">
        <title>Coherence of Microcystis species and biogeography revealed through population genomics.</title>
        <authorList>
            <person name="Perez-Carrascal O.M."/>
            <person name="Terrat Y."/>
            <person name="Giani A."/>
            <person name="Fortin N."/>
            <person name="Tromas N."/>
            <person name="Shapiro B.J."/>
        </authorList>
    </citation>
    <scope>NUCLEOTIDE SEQUENCE [LARGE SCALE GENOMIC DNA]</scope>
    <source>
        <strain evidence="3">Ma_QC_C_20070703_M131</strain>
    </source>
</reference>
<name>A0A551X6P8_MICAE</name>
<protein>
    <recommendedName>
        <fullName evidence="2">Peptidase C14 caspase domain-containing protein</fullName>
    </recommendedName>
</protein>